<name>A0ABD6CI22_9EURY</name>
<evidence type="ECO:0000313" key="2">
    <source>
        <dbReference type="Proteomes" id="UP001597119"/>
    </source>
</evidence>
<accession>A0ABD6CI22</accession>
<proteinExistence type="predicted"/>
<dbReference type="AlphaFoldDB" id="A0ABD6CI22"/>
<dbReference type="InterPro" id="IPR012349">
    <property type="entry name" value="Split_barrel_FMN-bd"/>
</dbReference>
<dbReference type="SUPFAM" id="SSF50475">
    <property type="entry name" value="FMN-binding split barrel"/>
    <property type="match status" value="1"/>
</dbReference>
<gene>
    <name evidence="1" type="ORF">ACFR9U_21110</name>
</gene>
<dbReference type="Proteomes" id="UP001597119">
    <property type="component" value="Unassembled WGS sequence"/>
</dbReference>
<dbReference type="Gene3D" id="2.30.110.10">
    <property type="entry name" value="Electron Transport, Fmn-binding Protein, Chain A"/>
    <property type="match status" value="1"/>
</dbReference>
<dbReference type="RefSeq" id="WP_247381015.1">
    <property type="nucleotide sequence ID" value="NZ_JALLGV010000009.1"/>
</dbReference>
<dbReference type="InterPro" id="IPR024747">
    <property type="entry name" value="Pyridox_Oxase-rel"/>
</dbReference>
<comment type="caution">
    <text evidence="1">The sequence shown here is derived from an EMBL/GenBank/DDBJ whole genome shotgun (WGS) entry which is preliminary data.</text>
</comment>
<protein>
    <submittedName>
        <fullName evidence="1">Pyridoxamine 5'-phosphate oxidase family protein</fullName>
    </submittedName>
</protein>
<keyword evidence="2" id="KW-1185">Reference proteome</keyword>
<sequence length="149" mass="16597">MQGLRWVQMTQAERDDFLGNGGIGVLSFSTPGEDPPWLLPVSYGYDVHSTSFYFSLAFPPDTGKPDVIDNPVSFATHSKTPDGWRSIVATGTLEEVTDMPYDSSAVQGMWAVNIPEVDIFDQPREEITFRDFHLEPDALTGRKEVNTEP</sequence>
<reference evidence="1 2" key="1">
    <citation type="journal article" date="2019" name="Int. J. Syst. Evol. Microbiol.">
        <title>The Global Catalogue of Microorganisms (GCM) 10K type strain sequencing project: providing services to taxonomists for standard genome sequencing and annotation.</title>
        <authorList>
            <consortium name="The Broad Institute Genomics Platform"/>
            <consortium name="The Broad Institute Genome Sequencing Center for Infectious Disease"/>
            <person name="Wu L."/>
            <person name="Ma J."/>
        </authorList>
    </citation>
    <scope>NUCLEOTIDE SEQUENCE [LARGE SCALE GENOMIC DNA]</scope>
    <source>
        <strain evidence="1 2">CGMCC 1.12125</strain>
    </source>
</reference>
<evidence type="ECO:0000313" key="1">
    <source>
        <dbReference type="EMBL" id="MFD1589484.1"/>
    </source>
</evidence>
<dbReference type="Pfam" id="PF12900">
    <property type="entry name" value="Pyridox_ox_2"/>
    <property type="match status" value="1"/>
</dbReference>
<organism evidence="1 2">
    <name type="scientific">Halorientalis brevis</name>
    <dbReference type="NCBI Taxonomy" id="1126241"/>
    <lineage>
        <taxon>Archaea</taxon>
        <taxon>Methanobacteriati</taxon>
        <taxon>Methanobacteriota</taxon>
        <taxon>Stenosarchaea group</taxon>
        <taxon>Halobacteria</taxon>
        <taxon>Halobacteriales</taxon>
        <taxon>Haloarculaceae</taxon>
        <taxon>Halorientalis</taxon>
    </lineage>
</organism>
<dbReference type="EMBL" id="JBHUDJ010000015">
    <property type="protein sequence ID" value="MFD1589484.1"/>
    <property type="molecule type" value="Genomic_DNA"/>
</dbReference>